<feature type="region of interest" description="Disordered" evidence="1">
    <location>
        <begin position="233"/>
        <end position="264"/>
    </location>
</feature>
<feature type="region of interest" description="Disordered" evidence="1">
    <location>
        <begin position="19"/>
        <end position="57"/>
    </location>
</feature>
<sequence length="264" mass="29929">MSWTTRGLKKAQWAAQLEAGDLPQDAAARRQTDDAAADEARLAREPKRPRLGKIHLDRDTPSYLPPRPCAYALDKLEKGEYVELWYFTLEGCAAAANECSTAKEAHRAFRHALSGEKLTWDQYCIGNSDFQLAISAADWPATHVAMLEAFFYSLSRHPFTRRPRGKDALITYQARVRRHWHEQLARDEGYNISKINLGLLNGILRELLSSAQEERISRCDCILASVDRLHRSPRRDAPARAGRSASPTARRPPGQDLRSTRDYM</sequence>
<feature type="compositionally biased region" description="Basic and acidic residues" evidence="1">
    <location>
        <begin position="27"/>
        <end position="57"/>
    </location>
</feature>
<organism evidence="2 3">
    <name type="scientific">Rhodonia placenta</name>
    <dbReference type="NCBI Taxonomy" id="104341"/>
    <lineage>
        <taxon>Eukaryota</taxon>
        <taxon>Fungi</taxon>
        <taxon>Dikarya</taxon>
        <taxon>Basidiomycota</taxon>
        <taxon>Agaricomycotina</taxon>
        <taxon>Agaricomycetes</taxon>
        <taxon>Polyporales</taxon>
        <taxon>Adustoporiaceae</taxon>
        <taxon>Rhodonia</taxon>
    </lineage>
</organism>
<reference evidence="2" key="1">
    <citation type="submission" date="2020-11" db="EMBL/GenBank/DDBJ databases">
        <authorList>
            <person name="Koelle M."/>
            <person name="Horta M.A.C."/>
            <person name="Nowrousian M."/>
            <person name="Ohm R.A."/>
            <person name="Benz P."/>
            <person name="Pilgard A."/>
        </authorList>
    </citation>
    <scope>NUCLEOTIDE SEQUENCE</scope>
    <source>
        <strain evidence="2">FPRL280</strain>
    </source>
</reference>
<evidence type="ECO:0000256" key="1">
    <source>
        <dbReference type="SAM" id="MobiDB-lite"/>
    </source>
</evidence>
<evidence type="ECO:0000313" key="2">
    <source>
        <dbReference type="EMBL" id="KAF9819673.1"/>
    </source>
</evidence>
<gene>
    <name evidence="2" type="ORF">IEO21_01938</name>
</gene>
<reference evidence="2" key="2">
    <citation type="journal article" name="Front. Microbiol.">
        <title>Degradative Capacity of Two Strains of Rhodonia placenta: From Phenotype to Genotype.</title>
        <authorList>
            <person name="Kolle M."/>
            <person name="Horta M.A.C."/>
            <person name="Nowrousian M."/>
            <person name="Ohm R.A."/>
            <person name="Benz J.P."/>
            <person name="Pilgard A."/>
        </authorList>
    </citation>
    <scope>NUCLEOTIDE SEQUENCE</scope>
    <source>
        <strain evidence="2">FPRL280</strain>
    </source>
</reference>
<evidence type="ECO:0000313" key="3">
    <source>
        <dbReference type="Proteomes" id="UP000639403"/>
    </source>
</evidence>
<dbReference type="AlphaFoldDB" id="A0A8H7P8K7"/>
<proteinExistence type="predicted"/>
<name>A0A8H7P8K7_9APHY</name>
<comment type="caution">
    <text evidence="2">The sequence shown here is derived from an EMBL/GenBank/DDBJ whole genome shotgun (WGS) entry which is preliminary data.</text>
</comment>
<protein>
    <submittedName>
        <fullName evidence="2">Uncharacterized protein</fullName>
    </submittedName>
</protein>
<dbReference type="EMBL" id="JADOXO010000016">
    <property type="protein sequence ID" value="KAF9819673.1"/>
    <property type="molecule type" value="Genomic_DNA"/>
</dbReference>
<dbReference type="Proteomes" id="UP000639403">
    <property type="component" value="Unassembled WGS sequence"/>
</dbReference>
<accession>A0A8H7P8K7</accession>